<protein>
    <submittedName>
        <fullName evidence="1">Uncharacterized protein</fullName>
    </submittedName>
</protein>
<dbReference type="EMBL" id="GBRH01208762">
    <property type="protein sequence ID" value="JAD89133.1"/>
    <property type="molecule type" value="Transcribed_RNA"/>
</dbReference>
<name>A0A0A9DR35_ARUDO</name>
<accession>A0A0A9DR35</accession>
<evidence type="ECO:0000313" key="1">
    <source>
        <dbReference type="EMBL" id="JAD89133.1"/>
    </source>
</evidence>
<reference evidence="1" key="2">
    <citation type="journal article" date="2015" name="Data Brief">
        <title>Shoot transcriptome of the giant reed, Arundo donax.</title>
        <authorList>
            <person name="Barrero R.A."/>
            <person name="Guerrero F.D."/>
            <person name="Moolhuijzen P."/>
            <person name="Goolsby J.A."/>
            <person name="Tidwell J."/>
            <person name="Bellgard S.E."/>
            <person name="Bellgard M.I."/>
        </authorList>
    </citation>
    <scope>NUCLEOTIDE SEQUENCE</scope>
    <source>
        <tissue evidence="1">Shoot tissue taken approximately 20 cm above the soil surface</tissue>
    </source>
</reference>
<sequence length="76" mass="7919">MQAATAFNRVAFTTRLLRRPPRPLLYLGGAQDGAAGRGGAALTRLRCSPSLSVGAGGYRGGKNRASLAPVIAMCRF</sequence>
<reference evidence="1" key="1">
    <citation type="submission" date="2014-09" db="EMBL/GenBank/DDBJ databases">
        <authorList>
            <person name="Magalhaes I.L.F."/>
            <person name="Oliveira U."/>
            <person name="Santos F.R."/>
            <person name="Vidigal T.H.D.A."/>
            <person name="Brescovit A.D."/>
            <person name="Santos A.J."/>
        </authorList>
    </citation>
    <scope>NUCLEOTIDE SEQUENCE</scope>
    <source>
        <tissue evidence="1">Shoot tissue taken approximately 20 cm above the soil surface</tissue>
    </source>
</reference>
<proteinExistence type="predicted"/>
<organism evidence="1">
    <name type="scientific">Arundo donax</name>
    <name type="common">Giant reed</name>
    <name type="synonym">Donax arundinaceus</name>
    <dbReference type="NCBI Taxonomy" id="35708"/>
    <lineage>
        <taxon>Eukaryota</taxon>
        <taxon>Viridiplantae</taxon>
        <taxon>Streptophyta</taxon>
        <taxon>Embryophyta</taxon>
        <taxon>Tracheophyta</taxon>
        <taxon>Spermatophyta</taxon>
        <taxon>Magnoliopsida</taxon>
        <taxon>Liliopsida</taxon>
        <taxon>Poales</taxon>
        <taxon>Poaceae</taxon>
        <taxon>PACMAD clade</taxon>
        <taxon>Arundinoideae</taxon>
        <taxon>Arundineae</taxon>
        <taxon>Arundo</taxon>
    </lineage>
</organism>
<dbReference type="AlphaFoldDB" id="A0A0A9DR35"/>